<dbReference type="EC" id="3.1.4.4" evidence="3"/>
<dbReference type="InterPro" id="IPR051406">
    <property type="entry name" value="PLD_domain"/>
</dbReference>
<accession>A0AAU2HAK3</accession>
<sequence length="399" mass="43241">MRDIRRISAAALLAGSLLAALLVPSPAAVADPAPMPTTGTVFNDPQGTAAEQNAIKDHIVGAIDNTQSGRTLRAAMYALTDTGYSDALTRAHDRGVQVRVVLDQAFSTSTAAAQLVAALGNDMTQPSWVHVCPKDRACIADTTLDPSKNHINHNKFFLFSRVGDAGVAEDVVIQTSANQTAANTSRFWNNAYTSVGNTDLYTAYTAYFNDLAAENRNADYYRQGTTSGGEKYYFFPQQTGDLMVDVLNNVSCTGNTTVGSASHKTVVRVAAYAFTRAEVANKLRQLADQDCWIEVVYNETSQLTALGNHARIKPYKLHLDNGTPDSEADDLFVHSKYLLVEGNYAGHPDTKWTFTGSHNLDVSSLRENDEALLRVEGAATHDAYRSNFLAMRSKATLTG</sequence>
<dbReference type="PANTHER" id="PTHR43856">
    <property type="entry name" value="CARDIOLIPIN HYDROLASE"/>
    <property type="match status" value="1"/>
</dbReference>
<dbReference type="Pfam" id="PF13091">
    <property type="entry name" value="PLDc_2"/>
    <property type="match status" value="2"/>
</dbReference>
<dbReference type="SUPFAM" id="SSF56024">
    <property type="entry name" value="Phospholipase D/nuclease"/>
    <property type="match status" value="2"/>
</dbReference>
<dbReference type="EMBL" id="CP108253">
    <property type="protein sequence ID" value="WTU44309.1"/>
    <property type="molecule type" value="Genomic_DNA"/>
</dbReference>
<dbReference type="PANTHER" id="PTHR43856:SF1">
    <property type="entry name" value="MITOCHONDRIAL CARDIOLIPIN HYDROLASE"/>
    <property type="match status" value="1"/>
</dbReference>
<feature type="chain" id="PRO_5043883457" description="phospholipase D" evidence="7">
    <location>
        <begin position="31"/>
        <end position="399"/>
    </location>
</feature>
<keyword evidence="4" id="KW-0378">Hydrolase</keyword>
<evidence type="ECO:0000256" key="4">
    <source>
        <dbReference type="ARBA" id="ARBA00022801"/>
    </source>
</evidence>
<proteinExistence type="inferred from homology"/>
<feature type="signal peptide" evidence="7">
    <location>
        <begin position="1"/>
        <end position="30"/>
    </location>
</feature>
<evidence type="ECO:0000259" key="8">
    <source>
        <dbReference type="Pfam" id="PF13091"/>
    </source>
</evidence>
<evidence type="ECO:0000256" key="1">
    <source>
        <dbReference type="ARBA" id="ARBA00000798"/>
    </source>
</evidence>
<gene>
    <name evidence="9" type="ORF">OHV25_34375</name>
</gene>
<keyword evidence="6" id="KW-0443">Lipid metabolism</keyword>
<protein>
    <recommendedName>
        <fullName evidence="3">phospholipase D</fullName>
        <ecNumber evidence="3">3.1.4.4</ecNumber>
    </recommendedName>
</protein>
<dbReference type="Gene3D" id="3.30.870.10">
    <property type="entry name" value="Endonuclease Chain A"/>
    <property type="match status" value="2"/>
</dbReference>
<dbReference type="GO" id="GO:0016042">
    <property type="term" value="P:lipid catabolic process"/>
    <property type="evidence" value="ECO:0007669"/>
    <property type="project" value="UniProtKB-KW"/>
</dbReference>
<evidence type="ECO:0000256" key="5">
    <source>
        <dbReference type="ARBA" id="ARBA00022963"/>
    </source>
</evidence>
<keyword evidence="7" id="KW-0732">Signal</keyword>
<evidence type="ECO:0000256" key="7">
    <source>
        <dbReference type="SAM" id="SignalP"/>
    </source>
</evidence>
<dbReference type="GO" id="GO:0016891">
    <property type="term" value="F:RNA endonuclease activity producing 5'-phosphomonoesters, hydrolytic mechanism"/>
    <property type="evidence" value="ECO:0007669"/>
    <property type="project" value="TreeGrafter"/>
</dbReference>
<evidence type="ECO:0000256" key="6">
    <source>
        <dbReference type="ARBA" id="ARBA00023098"/>
    </source>
</evidence>
<evidence type="ECO:0000313" key="9">
    <source>
        <dbReference type="EMBL" id="WTU44309.1"/>
    </source>
</evidence>
<organism evidence="9">
    <name type="scientific">Streptomyces sp. NBC_00060</name>
    <dbReference type="NCBI Taxonomy" id="2975636"/>
    <lineage>
        <taxon>Bacteria</taxon>
        <taxon>Bacillati</taxon>
        <taxon>Actinomycetota</taxon>
        <taxon>Actinomycetes</taxon>
        <taxon>Kitasatosporales</taxon>
        <taxon>Streptomycetaceae</taxon>
        <taxon>Streptomyces</taxon>
    </lineage>
</organism>
<dbReference type="AlphaFoldDB" id="A0AAU2HAK3"/>
<dbReference type="GO" id="GO:0004630">
    <property type="term" value="F:phospholipase D activity"/>
    <property type="evidence" value="ECO:0007669"/>
    <property type="project" value="UniProtKB-EC"/>
</dbReference>
<comment type="catalytic activity">
    <reaction evidence="1">
        <text>a 1,2-diacyl-sn-glycero-3-phosphocholine + H2O = a 1,2-diacyl-sn-glycero-3-phosphate + choline + H(+)</text>
        <dbReference type="Rhea" id="RHEA:14445"/>
        <dbReference type="ChEBI" id="CHEBI:15354"/>
        <dbReference type="ChEBI" id="CHEBI:15377"/>
        <dbReference type="ChEBI" id="CHEBI:15378"/>
        <dbReference type="ChEBI" id="CHEBI:57643"/>
        <dbReference type="ChEBI" id="CHEBI:58608"/>
        <dbReference type="EC" id="3.1.4.4"/>
    </reaction>
</comment>
<comment type="similarity">
    <text evidence="2">Belongs to the phospholipase D family.</text>
</comment>
<evidence type="ECO:0000256" key="2">
    <source>
        <dbReference type="ARBA" id="ARBA00008664"/>
    </source>
</evidence>
<feature type="domain" description="Phospholipase D-like" evidence="8">
    <location>
        <begin position="265"/>
        <end position="391"/>
    </location>
</feature>
<evidence type="ECO:0000256" key="3">
    <source>
        <dbReference type="ARBA" id="ARBA00012027"/>
    </source>
</evidence>
<name>A0AAU2HAK3_9ACTN</name>
<keyword evidence="5" id="KW-0442">Lipid degradation</keyword>
<reference evidence="9" key="1">
    <citation type="submission" date="2022-10" db="EMBL/GenBank/DDBJ databases">
        <title>The complete genomes of actinobacterial strains from the NBC collection.</title>
        <authorList>
            <person name="Joergensen T.S."/>
            <person name="Alvarez Arevalo M."/>
            <person name="Sterndorff E.B."/>
            <person name="Faurdal D."/>
            <person name="Vuksanovic O."/>
            <person name="Mourched A.-S."/>
            <person name="Charusanti P."/>
            <person name="Shaw S."/>
            <person name="Blin K."/>
            <person name="Weber T."/>
        </authorList>
    </citation>
    <scope>NUCLEOTIDE SEQUENCE</scope>
    <source>
        <strain evidence="9">NBC_00060</strain>
    </source>
</reference>
<feature type="domain" description="Phospholipase D-like" evidence="8">
    <location>
        <begin position="63"/>
        <end position="210"/>
    </location>
</feature>
<dbReference type="InterPro" id="IPR025202">
    <property type="entry name" value="PLD-like_dom"/>
</dbReference>